<dbReference type="PROSITE" id="PS50043">
    <property type="entry name" value="HTH_LUXR_2"/>
    <property type="match status" value="1"/>
</dbReference>
<keyword evidence="5" id="KW-0804">Transcription</keyword>
<dbReference type="CDD" id="cd06170">
    <property type="entry name" value="LuxR_C_like"/>
    <property type="match status" value="1"/>
</dbReference>
<dbReference type="SMART" id="SM00421">
    <property type="entry name" value="HTH_LUXR"/>
    <property type="match status" value="1"/>
</dbReference>
<evidence type="ECO:0000259" key="8">
    <source>
        <dbReference type="PROSITE" id="PS50110"/>
    </source>
</evidence>
<accession>A0ABY4ER03</accession>
<dbReference type="InterPro" id="IPR058245">
    <property type="entry name" value="NreC/VraR/RcsB-like_REC"/>
</dbReference>
<sequence length="213" mass="24242">MKIMIADDHQVVRKGLVFFFQSQADIEVVEEAGDGLEILEKLGKYKADVVLLDIQMPNMDGVETAKKMRTHYPEVKIIMLTSFSDYDTVIPAVQAGANGYQLKDIEPDRLADVIRRVHKGETMIDSKAASQLMTHVTGANQKEEQKRLEELTLREKDVLKQIMKGHSNKEIARNLFITEKTVKTHLSNIFSKLEVHDRTQAALFGVKYVKEEK</sequence>
<protein>
    <submittedName>
        <fullName evidence="9">Response regulator transcription factor</fullName>
    </submittedName>
</protein>
<dbReference type="PANTHER" id="PTHR43214">
    <property type="entry name" value="TWO-COMPONENT RESPONSE REGULATOR"/>
    <property type="match status" value="1"/>
</dbReference>
<organism evidence="9 10">
    <name type="scientific">Halobacillus salinarum</name>
    <dbReference type="NCBI Taxonomy" id="2932257"/>
    <lineage>
        <taxon>Bacteria</taxon>
        <taxon>Bacillati</taxon>
        <taxon>Bacillota</taxon>
        <taxon>Bacilli</taxon>
        <taxon>Bacillales</taxon>
        <taxon>Bacillaceae</taxon>
        <taxon>Halobacillus</taxon>
    </lineage>
</organism>
<dbReference type="SUPFAM" id="SSF46894">
    <property type="entry name" value="C-terminal effector domain of the bipartite response regulators"/>
    <property type="match status" value="1"/>
</dbReference>
<dbReference type="Pfam" id="PF00196">
    <property type="entry name" value="GerE"/>
    <property type="match status" value="1"/>
</dbReference>
<evidence type="ECO:0000256" key="2">
    <source>
        <dbReference type="ARBA" id="ARBA00022553"/>
    </source>
</evidence>
<dbReference type="PRINTS" id="PR00038">
    <property type="entry name" value="HTHLUXR"/>
</dbReference>
<dbReference type="PROSITE" id="PS00622">
    <property type="entry name" value="HTH_LUXR_1"/>
    <property type="match status" value="1"/>
</dbReference>
<dbReference type="Pfam" id="PF00072">
    <property type="entry name" value="Response_reg"/>
    <property type="match status" value="1"/>
</dbReference>
<keyword evidence="2 6" id="KW-0597">Phosphoprotein</keyword>
<dbReference type="PROSITE" id="PS50110">
    <property type="entry name" value="RESPONSE_REGULATORY"/>
    <property type="match status" value="1"/>
</dbReference>
<dbReference type="Proteomes" id="UP000831787">
    <property type="component" value="Chromosome"/>
</dbReference>
<reference evidence="9 10" key="1">
    <citation type="submission" date="2022-04" db="EMBL/GenBank/DDBJ databases">
        <title>Halobacillus sp. isolated from saltern.</title>
        <authorList>
            <person name="Won M."/>
            <person name="Lee C.-M."/>
            <person name="Woen H.-Y."/>
            <person name="Kwon S.-W."/>
        </authorList>
    </citation>
    <scope>NUCLEOTIDE SEQUENCE [LARGE SCALE GENOMIC DNA]</scope>
    <source>
        <strain evidence="9 10">SSBR10-3</strain>
    </source>
</reference>
<dbReference type="CDD" id="cd17535">
    <property type="entry name" value="REC_NarL-like"/>
    <property type="match status" value="1"/>
</dbReference>
<evidence type="ECO:0000256" key="3">
    <source>
        <dbReference type="ARBA" id="ARBA00023015"/>
    </source>
</evidence>
<evidence type="ECO:0000256" key="1">
    <source>
        <dbReference type="ARBA" id="ARBA00004496"/>
    </source>
</evidence>
<evidence type="ECO:0000259" key="7">
    <source>
        <dbReference type="PROSITE" id="PS50043"/>
    </source>
</evidence>
<feature type="modified residue" description="4-aspartylphosphate" evidence="6">
    <location>
        <position position="53"/>
    </location>
</feature>
<gene>
    <name evidence="9" type="ORF">MUN89_16970</name>
</gene>
<feature type="domain" description="Response regulatory" evidence="8">
    <location>
        <begin position="2"/>
        <end position="118"/>
    </location>
</feature>
<dbReference type="SUPFAM" id="SSF52172">
    <property type="entry name" value="CheY-like"/>
    <property type="match status" value="1"/>
</dbReference>
<dbReference type="InterPro" id="IPR039420">
    <property type="entry name" value="WalR-like"/>
</dbReference>
<dbReference type="Gene3D" id="3.40.50.2300">
    <property type="match status" value="1"/>
</dbReference>
<evidence type="ECO:0000256" key="6">
    <source>
        <dbReference type="PROSITE-ProRule" id="PRU00169"/>
    </source>
</evidence>
<name>A0ABY4ER03_9BACI</name>
<evidence type="ECO:0000313" key="10">
    <source>
        <dbReference type="Proteomes" id="UP000831787"/>
    </source>
</evidence>
<dbReference type="EMBL" id="CP095073">
    <property type="protein sequence ID" value="UOQ46516.1"/>
    <property type="molecule type" value="Genomic_DNA"/>
</dbReference>
<evidence type="ECO:0000256" key="4">
    <source>
        <dbReference type="ARBA" id="ARBA00023125"/>
    </source>
</evidence>
<evidence type="ECO:0000256" key="5">
    <source>
        <dbReference type="ARBA" id="ARBA00023163"/>
    </source>
</evidence>
<evidence type="ECO:0000313" key="9">
    <source>
        <dbReference type="EMBL" id="UOQ46516.1"/>
    </source>
</evidence>
<dbReference type="InterPro" id="IPR016032">
    <property type="entry name" value="Sig_transdc_resp-reg_C-effctor"/>
</dbReference>
<dbReference type="InterPro" id="IPR011006">
    <property type="entry name" value="CheY-like_superfamily"/>
</dbReference>
<proteinExistence type="predicted"/>
<keyword evidence="4" id="KW-0238">DNA-binding</keyword>
<dbReference type="SMART" id="SM00448">
    <property type="entry name" value="REC"/>
    <property type="match status" value="1"/>
</dbReference>
<feature type="domain" description="HTH luxR-type" evidence="7">
    <location>
        <begin position="144"/>
        <end position="209"/>
    </location>
</feature>
<keyword evidence="3" id="KW-0805">Transcription regulation</keyword>
<comment type="subcellular location">
    <subcellularLocation>
        <location evidence="1">Cytoplasm</location>
    </subcellularLocation>
</comment>
<dbReference type="PANTHER" id="PTHR43214:SF43">
    <property type="entry name" value="TWO-COMPONENT RESPONSE REGULATOR"/>
    <property type="match status" value="1"/>
</dbReference>
<dbReference type="InterPro" id="IPR000792">
    <property type="entry name" value="Tscrpt_reg_LuxR_C"/>
</dbReference>
<keyword evidence="10" id="KW-1185">Reference proteome</keyword>
<dbReference type="InterPro" id="IPR001789">
    <property type="entry name" value="Sig_transdc_resp-reg_receiver"/>
</dbReference>